<dbReference type="EMBL" id="LFZO01000166">
    <property type="protein sequence ID" value="KXT12070.1"/>
    <property type="molecule type" value="Genomic_DNA"/>
</dbReference>
<dbReference type="OrthoDB" id="5394411at2759"/>
<evidence type="ECO:0000259" key="2">
    <source>
        <dbReference type="Pfam" id="PF12766"/>
    </source>
</evidence>
<organism evidence="3 4">
    <name type="scientific">Pseudocercospora musae</name>
    <dbReference type="NCBI Taxonomy" id="113226"/>
    <lineage>
        <taxon>Eukaryota</taxon>
        <taxon>Fungi</taxon>
        <taxon>Dikarya</taxon>
        <taxon>Ascomycota</taxon>
        <taxon>Pezizomycotina</taxon>
        <taxon>Dothideomycetes</taxon>
        <taxon>Dothideomycetidae</taxon>
        <taxon>Mycosphaerellales</taxon>
        <taxon>Mycosphaerellaceae</taxon>
        <taxon>Pseudocercospora</taxon>
    </lineage>
</organism>
<gene>
    <name evidence="3" type="ORF">AC579_1865</name>
</gene>
<dbReference type="GO" id="GO:0010181">
    <property type="term" value="F:FMN binding"/>
    <property type="evidence" value="ECO:0007669"/>
    <property type="project" value="InterPro"/>
</dbReference>
<dbReference type="InterPro" id="IPR024624">
    <property type="entry name" value="Pyridox_Oxase_Alr4036_FMN-bd"/>
</dbReference>
<keyword evidence="4" id="KW-1185">Reference proteome</keyword>
<feature type="region of interest" description="Disordered" evidence="1">
    <location>
        <begin position="29"/>
        <end position="48"/>
    </location>
</feature>
<dbReference type="AlphaFoldDB" id="A0A139IBJ8"/>
<dbReference type="PANTHER" id="PTHR28243">
    <property type="entry name" value="AGL049CP"/>
    <property type="match status" value="1"/>
</dbReference>
<evidence type="ECO:0000256" key="1">
    <source>
        <dbReference type="SAM" id="MobiDB-lite"/>
    </source>
</evidence>
<dbReference type="STRING" id="113226.A0A139IBJ8"/>
<sequence length="383" mass="43356">MDHELNITLTLGPFHFKISHKNHITPSLHDGTRNHHHHHHTKLHRKTSSLQTAATIASHASYAASRVSSRLSQHLRTLSLQSSRAMATTSSTNMPIEAPWKKQFQEHLSKMESPEFVFSSLHPAEKGSPVPYVPRARYCIHRAFWAELPENKHNTAPMNARNYASDMPTFTTDVRMSKTFEIFNTSPGHADRDSLIQGSGGGGPCEAVYWVKESMVQWRFKGDAFVIAPDIEGEGEESSGVRTVKSELGKRMRILKEDGIEEWSWKRELTGHFGNISPGMRGTFQAPPPGQPVDKPFDDKKLKLGEKVEDLEHPVARENFRVVVIRPHEVESVDLSDPKKSRRQVYKVICDFLMQVACATGVTQRNVWTEEQDLILNMLVLLQ</sequence>
<dbReference type="Gene3D" id="2.30.110.10">
    <property type="entry name" value="Electron Transport, Fmn-binding Protein, Chain A"/>
    <property type="match status" value="1"/>
</dbReference>
<dbReference type="PANTHER" id="PTHR28243:SF1">
    <property type="entry name" value="PYRIDOXAMINE 5'-PHOSPHATE OXIDASE ALR4036 FAMILY FMN-BINDING DOMAIN-CONTAINING PROTEIN"/>
    <property type="match status" value="1"/>
</dbReference>
<dbReference type="Proteomes" id="UP000073492">
    <property type="component" value="Unassembled WGS sequence"/>
</dbReference>
<feature type="domain" description="Pyridoxamine 5'-phosphate oxidase Alr4036 family FMN-binding" evidence="2">
    <location>
        <begin position="98"/>
        <end position="227"/>
    </location>
</feature>
<evidence type="ECO:0000313" key="4">
    <source>
        <dbReference type="Proteomes" id="UP000073492"/>
    </source>
</evidence>
<protein>
    <recommendedName>
        <fullName evidence="2">Pyridoxamine 5'-phosphate oxidase Alr4036 family FMN-binding domain-containing protein</fullName>
    </recommendedName>
</protein>
<name>A0A139IBJ8_9PEZI</name>
<reference evidence="3 4" key="1">
    <citation type="submission" date="2015-07" db="EMBL/GenBank/DDBJ databases">
        <title>Comparative genomics of the Sigatoka disease complex on banana suggests a link between parallel evolutionary changes in Pseudocercospora fijiensis and Pseudocercospora eumusae and increased virulence on the banana host.</title>
        <authorList>
            <person name="Chang T.-C."/>
            <person name="Salvucci A."/>
            <person name="Crous P.W."/>
            <person name="Stergiopoulos I."/>
        </authorList>
    </citation>
    <scope>NUCLEOTIDE SEQUENCE [LARGE SCALE GENOMIC DNA]</scope>
    <source>
        <strain evidence="3 4">CBS 116634</strain>
    </source>
</reference>
<comment type="caution">
    <text evidence="3">The sequence shown here is derived from an EMBL/GenBank/DDBJ whole genome shotgun (WGS) entry which is preliminary data.</text>
</comment>
<proteinExistence type="predicted"/>
<dbReference type="SUPFAM" id="SSF50475">
    <property type="entry name" value="FMN-binding split barrel"/>
    <property type="match status" value="1"/>
</dbReference>
<dbReference type="InterPro" id="IPR012349">
    <property type="entry name" value="Split_barrel_FMN-bd"/>
</dbReference>
<evidence type="ECO:0000313" key="3">
    <source>
        <dbReference type="EMBL" id="KXT12070.1"/>
    </source>
</evidence>
<feature type="compositionally biased region" description="Basic residues" evidence="1">
    <location>
        <begin position="34"/>
        <end position="47"/>
    </location>
</feature>
<dbReference type="Pfam" id="PF12766">
    <property type="entry name" value="Pyridox_oxase_2"/>
    <property type="match status" value="1"/>
</dbReference>
<accession>A0A139IBJ8</accession>